<evidence type="ECO:0000313" key="1">
    <source>
        <dbReference type="EMBL" id="QHT13292.1"/>
    </source>
</evidence>
<sequence>MNPNDDTKFNRPLRYFVPPPLIDSVLVYQDVNKDKNLRDMMTEFYLKKSIKWVTSYPEFSHAKKSLKLLKSDKGYNLIYNLLREIVKKYNMNWYDLKTSHSKVKDFLRYKLGKF</sequence>
<protein>
    <submittedName>
        <fullName evidence="1">Uncharacterized protein</fullName>
    </submittedName>
</protein>
<name>A0A6C0DA84_9ZZZZ</name>
<reference evidence="1" key="1">
    <citation type="journal article" date="2020" name="Nature">
        <title>Giant virus diversity and host interactions through global metagenomics.</title>
        <authorList>
            <person name="Schulz F."/>
            <person name="Roux S."/>
            <person name="Paez-Espino D."/>
            <person name="Jungbluth S."/>
            <person name="Walsh D.A."/>
            <person name="Denef V.J."/>
            <person name="McMahon K.D."/>
            <person name="Konstantinidis K.T."/>
            <person name="Eloe-Fadrosh E.A."/>
            <person name="Kyrpides N.C."/>
            <person name="Woyke T."/>
        </authorList>
    </citation>
    <scope>NUCLEOTIDE SEQUENCE</scope>
    <source>
        <strain evidence="1">GVMAG-M-3300023174-131</strain>
    </source>
</reference>
<organism evidence="1">
    <name type="scientific">viral metagenome</name>
    <dbReference type="NCBI Taxonomy" id="1070528"/>
    <lineage>
        <taxon>unclassified sequences</taxon>
        <taxon>metagenomes</taxon>
        <taxon>organismal metagenomes</taxon>
    </lineage>
</organism>
<dbReference type="EMBL" id="MN739565">
    <property type="protein sequence ID" value="QHT13292.1"/>
    <property type="molecule type" value="Genomic_DNA"/>
</dbReference>
<proteinExistence type="predicted"/>
<dbReference type="AlphaFoldDB" id="A0A6C0DA84"/>
<accession>A0A6C0DA84</accession>